<feature type="non-terminal residue" evidence="2">
    <location>
        <position position="1"/>
    </location>
</feature>
<organism evidence="2 3">
    <name type="scientific">Brassica napus</name>
    <name type="common">Rape</name>
    <dbReference type="NCBI Taxonomy" id="3708"/>
    <lineage>
        <taxon>Eukaryota</taxon>
        <taxon>Viridiplantae</taxon>
        <taxon>Streptophyta</taxon>
        <taxon>Embryophyta</taxon>
        <taxon>Tracheophyta</taxon>
        <taxon>Spermatophyta</taxon>
        <taxon>Magnoliopsida</taxon>
        <taxon>eudicotyledons</taxon>
        <taxon>Gunneridae</taxon>
        <taxon>Pentapetalae</taxon>
        <taxon>rosids</taxon>
        <taxon>malvids</taxon>
        <taxon>Brassicales</taxon>
        <taxon>Brassicaceae</taxon>
        <taxon>Brassiceae</taxon>
        <taxon>Brassica</taxon>
    </lineage>
</organism>
<evidence type="ECO:0000313" key="2">
    <source>
        <dbReference type="EMBL" id="KAH0893875.1"/>
    </source>
</evidence>
<dbReference type="Proteomes" id="UP000824890">
    <property type="component" value="Unassembled WGS sequence"/>
</dbReference>
<feature type="region of interest" description="Disordered" evidence="1">
    <location>
        <begin position="100"/>
        <end position="124"/>
    </location>
</feature>
<dbReference type="EMBL" id="JAGKQM010000013">
    <property type="protein sequence ID" value="KAH0893875.1"/>
    <property type="molecule type" value="Genomic_DNA"/>
</dbReference>
<gene>
    <name evidence="2" type="ORF">HID58_056304</name>
</gene>
<comment type="caution">
    <text evidence="2">The sequence shown here is derived from an EMBL/GenBank/DDBJ whole genome shotgun (WGS) entry which is preliminary data.</text>
</comment>
<proteinExistence type="predicted"/>
<accession>A0ABQ8APD6</accession>
<name>A0ABQ8APD6_BRANA</name>
<evidence type="ECO:0000313" key="3">
    <source>
        <dbReference type="Proteomes" id="UP000824890"/>
    </source>
</evidence>
<sequence length="161" mass="17191">THLLSSLTIFTADVLHNIIKAVDGRGKVGGGDASGEEKVETYGNGRGQVLCGGEGGRAGRGAVMWIKSWKVMEELMAEEEELMASGACRCGYESCGCERSGRGTRGGERSTVIPSSGGRGSGGGEAYGGGEVYSGIVMEVVVVKEVVWWYKRKIPQWWLKR</sequence>
<evidence type="ECO:0000256" key="1">
    <source>
        <dbReference type="SAM" id="MobiDB-lite"/>
    </source>
</evidence>
<keyword evidence="3" id="KW-1185">Reference proteome</keyword>
<reference evidence="2 3" key="1">
    <citation type="submission" date="2021-05" db="EMBL/GenBank/DDBJ databases">
        <title>Genome Assembly of Synthetic Allotetraploid Brassica napus Reveals Homoeologous Exchanges between Subgenomes.</title>
        <authorList>
            <person name="Davis J.T."/>
        </authorList>
    </citation>
    <scope>NUCLEOTIDE SEQUENCE [LARGE SCALE GENOMIC DNA]</scope>
    <source>
        <strain evidence="3">cv. Da-Ae</strain>
        <tissue evidence="2">Seedling</tissue>
    </source>
</reference>
<protein>
    <submittedName>
        <fullName evidence="2">Uncharacterized protein</fullName>
    </submittedName>
</protein>